<dbReference type="GO" id="GO:0008168">
    <property type="term" value="F:methyltransferase activity"/>
    <property type="evidence" value="ECO:0007669"/>
    <property type="project" value="UniProtKB-KW"/>
</dbReference>
<evidence type="ECO:0000313" key="1">
    <source>
        <dbReference type="EMBL" id="UQX88181.1"/>
    </source>
</evidence>
<proteinExistence type="predicted"/>
<dbReference type="Gene3D" id="3.40.50.150">
    <property type="entry name" value="Vaccinia Virus protein VP39"/>
    <property type="match status" value="1"/>
</dbReference>
<name>A0ABY4QWX9_9ACTN</name>
<dbReference type="SUPFAM" id="SSF53335">
    <property type="entry name" value="S-adenosyl-L-methionine-dependent methyltransferases"/>
    <property type="match status" value="1"/>
</dbReference>
<gene>
    <name evidence="1" type="ORF">M6D93_18100</name>
</gene>
<accession>A0ABY4QWX9</accession>
<sequence length="245" mass="27101">MAGDNVGNAGILAVTKREYVRATRALRTGLTSLHLLSPQPPSPERRVRHWLYSLLYIHDSDGLISLDVPWWTYPAIGTVEDWIAQHEGPVRVFEYGSGASTVWLSKRAAEVHSVEHHEGFASIMADRLRTLDNVDLAVVPGVPSANPKTPSHKEGAHGLDFTDYVNAIERPGGRFDLIVIDGRAREACLAAAVDYLQPDGLVVYDNSWRRRYRRAIAASPLKARRFRGIAPSLPYPDETSLLSVG</sequence>
<evidence type="ECO:0000313" key="2">
    <source>
        <dbReference type="Proteomes" id="UP001056336"/>
    </source>
</evidence>
<dbReference type="EMBL" id="CP097332">
    <property type="protein sequence ID" value="UQX88181.1"/>
    <property type="molecule type" value="Genomic_DNA"/>
</dbReference>
<organism evidence="1 2">
    <name type="scientific">Jatrophihabitans telluris</name>
    <dbReference type="NCBI Taxonomy" id="2038343"/>
    <lineage>
        <taxon>Bacteria</taxon>
        <taxon>Bacillati</taxon>
        <taxon>Actinomycetota</taxon>
        <taxon>Actinomycetes</taxon>
        <taxon>Jatrophihabitantales</taxon>
        <taxon>Jatrophihabitantaceae</taxon>
        <taxon>Jatrophihabitans</taxon>
    </lineage>
</organism>
<dbReference type="Proteomes" id="UP001056336">
    <property type="component" value="Chromosome"/>
</dbReference>
<dbReference type="InterPro" id="IPR029063">
    <property type="entry name" value="SAM-dependent_MTases_sf"/>
</dbReference>
<keyword evidence="1" id="KW-0489">Methyltransferase</keyword>
<reference evidence="1" key="1">
    <citation type="journal article" date="2018" name="Int. J. Syst. Evol. Microbiol.">
        <title>Jatrophihabitans telluris sp. nov., isolated from sediment soil of lava forest wetlands and the emended description of the genus Jatrophihabitans.</title>
        <authorList>
            <person name="Lee K.C."/>
            <person name="Suh M.K."/>
            <person name="Eom M.K."/>
            <person name="Kim K.K."/>
            <person name="Kim J.S."/>
            <person name="Kim D.S."/>
            <person name="Ko S.H."/>
            <person name="Shin Y.K."/>
            <person name="Lee J.S."/>
        </authorList>
    </citation>
    <scope>NUCLEOTIDE SEQUENCE</scope>
    <source>
        <strain evidence="1">N237</strain>
    </source>
</reference>
<keyword evidence="2" id="KW-1185">Reference proteome</keyword>
<protein>
    <submittedName>
        <fullName evidence="1">Class I SAM-dependent methyltransferase</fullName>
    </submittedName>
</protein>
<dbReference type="GO" id="GO:0032259">
    <property type="term" value="P:methylation"/>
    <property type="evidence" value="ECO:0007669"/>
    <property type="project" value="UniProtKB-KW"/>
</dbReference>
<reference evidence="1" key="2">
    <citation type="submission" date="2022-05" db="EMBL/GenBank/DDBJ databases">
        <authorList>
            <person name="Kim J.-S."/>
            <person name="Lee K."/>
            <person name="Suh M."/>
            <person name="Eom M."/>
            <person name="Kim J.-S."/>
            <person name="Kim D.-S."/>
            <person name="Ko S.-H."/>
            <person name="Shin Y."/>
            <person name="Lee J.-S."/>
        </authorList>
    </citation>
    <scope>NUCLEOTIDE SEQUENCE</scope>
    <source>
        <strain evidence="1">N237</strain>
    </source>
</reference>
<dbReference type="RefSeq" id="WP_249771432.1">
    <property type="nucleotide sequence ID" value="NZ_CP097332.1"/>
</dbReference>
<keyword evidence="1" id="KW-0808">Transferase</keyword>